<dbReference type="InterPro" id="IPR051677">
    <property type="entry name" value="AfsR-DnrI-RedD_regulator"/>
</dbReference>
<dbReference type="GO" id="GO:0006355">
    <property type="term" value="P:regulation of DNA-templated transcription"/>
    <property type="evidence" value="ECO:0007669"/>
    <property type="project" value="InterPro"/>
</dbReference>
<dbReference type="Gene3D" id="1.10.10.10">
    <property type="entry name" value="Winged helix-like DNA-binding domain superfamily/Winged helix DNA-binding domain"/>
    <property type="match status" value="1"/>
</dbReference>
<dbReference type="InterPro" id="IPR005158">
    <property type="entry name" value="BTAD"/>
</dbReference>
<organism evidence="3 4">
    <name type="scientific">Mesorhizobium muleiense</name>
    <dbReference type="NCBI Taxonomy" id="1004279"/>
    <lineage>
        <taxon>Bacteria</taxon>
        <taxon>Pseudomonadati</taxon>
        <taxon>Pseudomonadota</taxon>
        <taxon>Alphaproteobacteria</taxon>
        <taxon>Hyphomicrobiales</taxon>
        <taxon>Phyllobacteriaceae</taxon>
        <taxon>Mesorhizobium</taxon>
    </lineage>
</organism>
<proteinExistence type="predicted"/>
<evidence type="ECO:0000313" key="3">
    <source>
        <dbReference type="EMBL" id="SDI59523.1"/>
    </source>
</evidence>
<keyword evidence="4" id="KW-1185">Reference proteome</keyword>
<dbReference type="Pfam" id="PF03704">
    <property type="entry name" value="BTAD"/>
    <property type="match status" value="1"/>
</dbReference>
<feature type="compositionally biased region" description="Low complexity" evidence="1">
    <location>
        <begin position="230"/>
        <end position="241"/>
    </location>
</feature>
<evidence type="ECO:0000259" key="2">
    <source>
        <dbReference type="SMART" id="SM01043"/>
    </source>
</evidence>
<name>A0A1G8LV63_9HYPH</name>
<dbReference type="SMART" id="SM00028">
    <property type="entry name" value="TPR"/>
    <property type="match status" value="4"/>
</dbReference>
<gene>
    <name evidence="3" type="ORF">SAMN05428953_102363</name>
</gene>
<dbReference type="InterPro" id="IPR016032">
    <property type="entry name" value="Sig_transdc_resp-reg_C-effctor"/>
</dbReference>
<dbReference type="SUPFAM" id="SSF48452">
    <property type="entry name" value="TPR-like"/>
    <property type="match status" value="2"/>
</dbReference>
<sequence length="670" mass="74175">MRIRLLGGLEVTSPERRPVRFATRKTSLLFAALVLAGHRGHRREQLSEAFWPGRSNGQARNSLRQALVDIRRSFPTSKDATLYIDGDQEAIALIAGPDDADISIFDRKLEQGGAADLAVAADLYRGGVLAGEAIPEELDEWFGPYLDRYQRKALQLVDRLSLALPIPGSAEETACEGLAERLLASDPTAEAAHRALIRIHAHRGHENAALRQFELCRTALKKQLDAEPEAQTSSLAASLQSRGRTRDRRPGPSSGVASPVQVLAVPTRHDDQPSIAVLPFQNLSGDMEQEYFADGMVEDIVTALAHFRHLFVVARNSSFTYKGRSIDIKQVGRELGVRYVVEGSVRKAGERLRITGQLLDASSGLHLWADRFEGTLAEVFDFQDQIASSIVGAITPKVEEAEIERAKRKPTEDLDAYDYYLRGLASHDRAVNTKETMDDALRFFMKSIGCDPVFAAAYARAARCYAARKSNRWMIDRLEETAEATRLAKRAIELGWDDAIALSYGGYVLGYVGGDVEESAACIERALGLNPNLAAAWGYSAWVQACLGEPEKAVERAAQAMRLSPFDPRFFVWEFCTALAHFCAGRYNDAAEWAKRSLRSQPNYASATRVATASYVLAGRLSEAEKMMTRLRELDPTLRLSNLAEVLPPFYRPDDRSRYIEGLRKAGLPD</sequence>
<dbReference type="PANTHER" id="PTHR35807">
    <property type="entry name" value="TRANSCRIPTIONAL REGULATOR REDD-RELATED"/>
    <property type="match status" value="1"/>
</dbReference>
<dbReference type="Gene3D" id="1.25.40.10">
    <property type="entry name" value="Tetratricopeptide repeat domain"/>
    <property type="match status" value="2"/>
</dbReference>
<dbReference type="EMBL" id="FNEE01000002">
    <property type="protein sequence ID" value="SDI59523.1"/>
    <property type="molecule type" value="Genomic_DNA"/>
</dbReference>
<dbReference type="SMART" id="SM01043">
    <property type="entry name" value="BTAD"/>
    <property type="match status" value="1"/>
</dbReference>
<feature type="region of interest" description="Disordered" evidence="1">
    <location>
        <begin position="227"/>
        <end position="259"/>
    </location>
</feature>
<evidence type="ECO:0000256" key="1">
    <source>
        <dbReference type="SAM" id="MobiDB-lite"/>
    </source>
</evidence>
<accession>A0A1G8LV63</accession>
<dbReference type="Gene3D" id="3.40.50.10070">
    <property type="entry name" value="TolB, N-terminal domain"/>
    <property type="match status" value="1"/>
</dbReference>
<protein>
    <submittedName>
        <fullName evidence="3">TolB amino-terminal domain-containing protein</fullName>
    </submittedName>
</protein>
<reference evidence="4" key="1">
    <citation type="submission" date="2016-10" db="EMBL/GenBank/DDBJ databases">
        <authorList>
            <person name="Varghese N."/>
            <person name="Submissions S."/>
        </authorList>
    </citation>
    <scope>NUCLEOTIDE SEQUENCE [LARGE SCALE GENOMIC DNA]</scope>
    <source>
        <strain evidence="4">CGMCC 1.11022</strain>
    </source>
</reference>
<dbReference type="Proteomes" id="UP000198894">
    <property type="component" value="Unassembled WGS sequence"/>
</dbReference>
<dbReference type="InterPro" id="IPR019734">
    <property type="entry name" value="TPR_rpt"/>
</dbReference>
<dbReference type="SUPFAM" id="SSF46894">
    <property type="entry name" value="C-terminal effector domain of the bipartite response regulators"/>
    <property type="match status" value="1"/>
</dbReference>
<dbReference type="GO" id="GO:0003677">
    <property type="term" value="F:DNA binding"/>
    <property type="evidence" value="ECO:0007669"/>
    <property type="project" value="InterPro"/>
</dbReference>
<evidence type="ECO:0000313" key="4">
    <source>
        <dbReference type="Proteomes" id="UP000198894"/>
    </source>
</evidence>
<dbReference type="RefSeq" id="WP_091591799.1">
    <property type="nucleotide sequence ID" value="NZ_FNEE01000002.1"/>
</dbReference>
<dbReference type="AlphaFoldDB" id="A0A1G8LV63"/>
<dbReference type="InterPro" id="IPR011990">
    <property type="entry name" value="TPR-like_helical_dom_sf"/>
</dbReference>
<dbReference type="InterPro" id="IPR036388">
    <property type="entry name" value="WH-like_DNA-bd_sf"/>
</dbReference>
<feature type="domain" description="Bacterial transcriptional activator" evidence="2">
    <location>
        <begin position="100"/>
        <end position="240"/>
    </location>
</feature>